<dbReference type="SUPFAM" id="SSF50969">
    <property type="entry name" value="YVTN repeat-like/Quinoprotein amine dehydrogenase"/>
    <property type="match status" value="1"/>
</dbReference>
<dbReference type="PROSITE" id="PS50082">
    <property type="entry name" value="WD_REPEATS_2"/>
    <property type="match status" value="4"/>
</dbReference>
<dbReference type="SMART" id="SM00320">
    <property type="entry name" value="WD40"/>
    <property type="match status" value="10"/>
</dbReference>
<dbReference type="PROSITE" id="PS50011">
    <property type="entry name" value="PROTEIN_KINASE_DOM"/>
    <property type="match status" value="1"/>
</dbReference>
<dbReference type="InterPro" id="IPR020472">
    <property type="entry name" value="WD40_PAC1"/>
</dbReference>
<dbReference type="Pfam" id="PF00069">
    <property type="entry name" value="Pkinase"/>
    <property type="match status" value="1"/>
</dbReference>
<keyword evidence="6" id="KW-0418">Kinase</keyword>
<feature type="domain" description="Protein kinase" evidence="5">
    <location>
        <begin position="16"/>
        <end position="279"/>
    </location>
</feature>
<protein>
    <submittedName>
        <fullName evidence="6">Protein kinase</fullName>
    </submittedName>
</protein>
<name>A0ABX8R3X1_9ACTN</name>
<evidence type="ECO:0000259" key="5">
    <source>
        <dbReference type="PROSITE" id="PS50011"/>
    </source>
</evidence>
<evidence type="ECO:0000313" key="6">
    <source>
        <dbReference type="EMBL" id="QXJ25740.1"/>
    </source>
</evidence>
<dbReference type="InterPro" id="IPR008271">
    <property type="entry name" value="Ser/Thr_kinase_AS"/>
</dbReference>
<accession>A0ABX8R3X1</accession>
<dbReference type="SUPFAM" id="SSF56112">
    <property type="entry name" value="Protein kinase-like (PK-like)"/>
    <property type="match status" value="1"/>
</dbReference>
<dbReference type="PROSITE" id="PS00108">
    <property type="entry name" value="PROTEIN_KINASE_ST"/>
    <property type="match status" value="1"/>
</dbReference>
<dbReference type="InterPro" id="IPR011044">
    <property type="entry name" value="Quino_amine_DH_bsu"/>
</dbReference>
<dbReference type="CDD" id="cd00200">
    <property type="entry name" value="WD40"/>
    <property type="match status" value="2"/>
</dbReference>
<dbReference type="InterPro" id="IPR049052">
    <property type="entry name" value="nSTAND1"/>
</dbReference>
<dbReference type="SUPFAM" id="SSF50998">
    <property type="entry name" value="Quinoprotein alcohol dehydrogenase-like"/>
    <property type="match status" value="1"/>
</dbReference>
<feature type="repeat" description="WD" evidence="3">
    <location>
        <begin position="1038"/>
        <end position="1079"/>
    </location>
</feature>
<organism evidence="6 7">
    <name type="scientific">Actinomadura graeca</name>
    <dbReference type="NCBI Taxonomy" id="2750812"/>
    <lineage>
        <taxon>Bacteria</taxon>
        <taxon>Bacillati</taxon>
        <taxon>Actinomycetota</taxon>
        <taxon>Actinomycetes</taxon>
        <taxon>Streptosporangiales</taxon>
        <taxon>Thermomonosporaceae</taxon>
        <taxon>Actinomadura</taxon>
    </lineage>
</organism>
<dbReference type="PROSITE" id="PS50294">
    <property type="entry name" value="WD_REPEATS_REGION"/>
    <property type="match status" value="3"/>
</dbReference>
<dbReference type="Pfam" id="PF00400">
    <property type="entry name" value="WD40"/>
    <property type="match status" value="5"/>
</dbReference>
<evidence type="ECO:0000313" key="7">
    <source>
        <dbReference type="Proteomes" id="UP001049518"/>
    </source>
</evidence>
<dbReference type="PROSITE" id="PS00678">
    <property type="entry name" value="WD_REPEATS_1"/>
    <property type="match status" value="1"/>
</dbReference>
<gene>
    <name evidence="6" type="ORF">AGRA3207_007277</name>
</gene>
<dbReference type="SUPFAM" id="SSF82171">
    <property type="entry name" value="DPP6 N-terminal domain-like"/>
    <property type="match status" value="1"/>
</dbReference>
<evidence type="ECO:0000256" key="1">
    <source>
        <dbReference type="ARBA" id="ARBA00022574"/>
    </source>
</evidence>
<dbReference type="RefSeq" id="WP_231331898.1">
    <property type="nucleotide sequence ID" value="NZ_CP059572.1"/>
</dbReference>
<dbReference type="InterPro" id="IPR011009">
    <property type="entry name" value="Kinase-like_dom_sf"/>
</dbReference>
<dbReference type="PRINTS" id="PR00320">
    <property type="entry name" value="GPROTEINBRPT"/>
</dbReference>
<dbReference type="InterPro" id="IPR001680">
    <property type="entry name" value="WD40_rpt"/>
</dbReference>
<dbReference type="PANTHER" id="PTHR44019">
    <property type="entry name" value="WD REPEAT-CONTAINING PROTEIN 55"/>
    <property type="match status" value="1"/>
</dbReference>
<dbReference type="InterPro" id="IPR015943">
    <property type="entry name" value="WD40/YVTN_repeat-like_dom_sf"/>
</dbReference>
<dbReference type="InterPro" id="IPR011047">
    <property type="entry name" value="Quinoprotein_ADH-like_sf"/>
</dbReference>
<keyword evidence="1 3" id="KW-0853">WD repeat</keyword>
<keyword evidence="2" id="KW-0677">Repeat</keyword>
<evidence type="ECO:0000256" key="4">
    <source>
        <dbReference type="SAM" id="Phobius"/>
    </source>
</evidence>
<dbReference type="EMBL" id="CP059572">
    <property type="protein sequence ID" value="QXJ25740.1"/>
    <property type="molecule type" value="Genomic_DNA"/>
</dbReference>
<dbReference type="Pfam" id="PF20703">
    <property type="entry name" value="nSTAND1"/>
    <property type="match status" value="1"/>
</dbReference>
<feature type="transmembrane region" description="Helical" evidence="4">
    <location>
        <begin position="467"/>
        <end position="487"/>
    </location>
</feature>
<keyword evidence="7" id="KW-1185">Reference proteome</keyword>
<keyword evidence="4" id="KW-0812">Transmembrane</keyword>
<evidence type="ECO:0000256" key="3">
    <source>
        <dbReference type="PROSITE-ProRule" id="PRU00221"/>
    </source>
</evidence>
<dbReference type="Gene3D" id="1.10.510.10">
    <property type="entry name" value="Transferase(Phosphotransferase) domain 1"/>
    <property type="match status" value="1"/>
</dbReference>
<keyword evidence="6" id="KW-0808">Transferase</keyword>
<dbReference type="PANTHER" id="PTHR44019:SF8">
    <property type="entry name" value="POC1 CENTRIOLAR PROTEIN HOMOLOG"/>
    <property type="match status" value="1"/>
</dbReference>
<dbReference type="GO" id="GO:0016301">
    <property type="term" value="F:kinase activity"/>
    <property type="evidence" value="ECO:0007669"/>
    <property type="project" value="UniProtKB-KW"/>
</dbReference>
<dbReference type="InterPro" id="IPR019775">
    <property type="entry name" value="WD40_repeat_CS"/>
</dbReference>
<feature type="repeat" description="WD" evidence="3">
    <location>
        <begin position="813"/>
        <end position="845"/>
    </location>
</feature>
<dbReference type="Proteomes" id="UP001049518">
    <property type="component" value="Chromosome"/>
</dbReference>
<dbReference type="Gene3D" id="2.130.10.10">
    <property type="entry name" value="YVTN repeat-like/Quinoprotein amine dehydrogenase"/>
    <property type="match status" value="3"/>
</dbReference>
<evidence type="ECO:0000256" key="2">
    <source>
        <dbReference type="ARBA" id="ARBA00022737"/>
    </source>
</evidence>
<dbReference type="InterPro" id="IPR050505">
    <property type="entry name" value="WDR55/POC1"/>
</dbReference>
<dbReference type="InterPro" id="IPR000719">
    <property type="entry name" value="Prot_kinase_dom"/>
</dbReference>
<feature type="repeat" description="WD" evidence="3">
    <location>
        <begin position="770"/>
        <end position="811"/>
    </location>
</feature>
<dbReference type="CDD" id="cd14014">
    <property type="entry name" value="STKc_PknB_like"/>
    <property type="match status" value="1"/>
</dbReference>
<reference evidence="6" key="1">
    <citation type="submission" date="2020-07" db="EMBL/GenBank/DDBJ databases">
        <authorList>
            <person name="Tarantini F.S."/>
            <person name="Hong K.W."/>
            <person name="Chan K.G."/>
        </authorList>
    </citation>
    <scope>NUCLEOTIDE SEQUENCE</scope>
    <source>
        <strain evidence="6">32-07</strain>
    </source>
</reference>
<proteinExistence type="predicted"/>
<keyword evidence="4" id="KW-0472">Membrane</keyword>
<dbReference type="Gene3D" id="3.30.200.20">
    <property type="entry name" value="Phosphorylase Kinase, domain 1"/>
    <property type="match status" value="1"/>
</dbReference>
<feature type="repeat" description="WD" evidence="3">
    <location>
        <begin position="559"/>
        <end position="600"/>
    </location>
</feature>
<sequence length="1209" mass="129633">MRASERVSALEYVGPYVLERRLGSGAQGVVYEAYRRQDRQRVALKLLPGESHDIKGLEGEARALKRVPSFCTARVLDVDLKGPRPYIASEYVEGLNLAQAVLGFGAGGRYRPGARLSGDDLYHLAVGTATALTAIHGVQVVHRDFKPDNILLGPDGPRVIDFGVSRILLTHSGTEFPFAGTPGYIAPELYQGNRGGPAADVFAWGAVIFFAATGCKAFDVPRTPNGDVWMARHPPDLTGLPRALRGLVTASLAVARRDRPLAKEVLSYLIGETETDPARLLAAGKAVAEPLLHRWQPVNPTLEVIAEQAYERLRPEDRAMAHQVLLRFIAIGERNEIAIRRVPAEELELGQEAPGAVHRILREFDQLVSSRDGEVVLARPALPHAWERMHTWIKSDLQGLHVHAQLRSAARAWRQHGRQPSDVLGGTAFRQALEWASAPGRLTTAAERQFLDACAQVQIAIARRNRIVAAVMAVLLVIIAGAAAWAFREQNESGRQRDRAVAGQRAATSRALAARGELLKDAEPATAARLAATAWGVSPTDEARAAVDGLLAAPFRGESRDHTKRVVDVAVSPDGRLVASASFDGTVRVWNRVTGEHVIALRGDAFFDVAFSPDGRTLGAAATTIRLWDVATRRELPDKIPGSSRVVFSPDGRMLATGGAKVTLWDLRSRTAVRSLPAGAGTGTLVFSPDSRIFASGGSPVRLWSTATGQRLNTSPADVLNGEVAFLPDGKHVVLLGQPDAAINDPELHGDKAGIWILDSTTHDITGPFFPPNTANALTLAVSPDGSTIATGDEKGKLYLWDTATAQPLGDPIKAHGEFITGLAFTSDGSTVVSSSYDTVVRAWNAKVRRPVGPAIQEAGIADMTALTSDSILTITQGGQLKTWDGPKGAVKTAALPQPHLDAIELMAVSPDQRTLATGSSPGATSTIFQLWDLPSRRPLTGSITVPNAARFGAMAFSPDSRHLATVGWGGGLTIWDARTGKRTAGPLGRSKSYLAYSADGHTIATANGIDLPTGNHTYDLTIHLWDTRTGRERTPALTGHTGQLTGLAFSPDGATLASSAVDGTVRLWNVTSGKQTGNSLTTSTVPVTAMAFDRNGRTLAVATAITAASSVQLWDLPTRHPLGPPLHEPTDYDTRLTFTTSGDLVSLSYDDPDETDTDTATDPPFSLRYWKTQRLADPITEICRINGSLNSKEWDQYIDSQPYQKACP</sequence>
<keyword evidence="4" id="KW-1133">Transmembrane helix</keyword>